<dbReference type="Proteomes" id="UP000273675">
    <property type="component" value="Unassembled WGS sequence"/>
</dbReference>
<dbReference type="RefSeq" id="WP_147422696.1">
    <property type="nucleotide sequence ID" value="NZ_RBIM01000006.1"/>
</dbReference>
<gene>
    <name evidence="1" type="ORF">C7435_2557</name>
</gene>
<comment type="caution">
    <text evidence="1">The sequence shown here is derived from an EMBL/GenBank/DDBJ whole genome shotgun (WGS) entry which is preliminary data.</text>
</comment>
<organism evidence="1 2">
    <name type="scientific">Maricaulis maris</name>
    <dbReference type="NCBI Taxonomy" id="74318"/>
    <lineage>
        <taxon>Bacteria</taxon>
        <taxon>Pseudomonadati</taxon>
        <taxon>Pseudomonadota</taxon>
        <taxon>Alphaproteobacteria</taxon>
        <taxon>Maricaulales</taxon>
        <taxon>Maricaulaceae</taxon>
        <taxon>Maricaulis</taxon>
    </lineage>
</organism>
<proteinExistence type="predicted"/>
<protein>
    <submittedName>
        <fullName evidence="1">Uncharacterized protein</fullName>
    </submittedName>
</protein>
<reference evidence="1 2" key="1">
    <citation type="submission" date="2018-10" db="EMBL/GenBank/DDBJ databases">
        <title>Genomic Encyclopedia of Type Strains, Phase IV (KMG-IV): sequencing the most valuable type-strain genomes for metagenomic binning, comparative biology and taxonomic classification.</title>
        <authorList>
            <person name="Goeker M."/>
        </authorList>
    </citation>
    <scope>NUCLEOTIDE SEQUENCE [LARGE SCALE GENOMIC DNA]</scope>
    <source>
        <strain evidence="1 2">DSM 4734</strain>
    </source>
</reference>
<dbReference type="EMBL" id="RBIM01000006">
    <property type="protein sequence ID" value="RKQ95455.1"/>
    <property type="molecule type" value="Genomic_DNA"/>
</dbReference>
<sequence length="124" mass="13244">MADTPDITAFCPAGGDLPASLLRLFVPGERRSVGEIAANDHAALASPERKRELDLLVIGRRVAFMRQRDGVEGHIQQINREAGHALVTIATGPLRGITSHECLINLTPIFASGRPMVANPGDAQ</sequence>
<name>A0A495D1L9_9PROT</name>
<evidence type="ECO:0000313" key="2">
    <source>
        <dbReference type="Proteomes" id="UP000273675"/>
    </source>
</evidence>
<accession>A0A495D1L9</accession>
<dbReference type="AlphaFoldDB" id="A0A495D1L9"/>
<evidence type="ECO:0000313" key="1">
    <source>
        <dbReference type="EMBL" id="RKQ95455.1"/>
    </source>
</evidence>